<evidence type="ECO:0000313" key="2">
    <source>
        <dbReference type="Proteomes" id="UP000241362"/>
    </source>
</evidence>
<organism evidence="1 2">
    <name type="scientific">Fuscovulum blasticum DSM 2131</name>
    <dbReference type="NCBI Taxonomy" id="1188250"/>
    <lineage>
        <taxon>Bacteria</taxon>
        <taxon>Pseudomonadati</taxon>
        <taxon>Pseudomonadota</taxon>
        <taxon>Alphaproteobacteria</taxon>
        <taxon>Rhodobacterales</taxon>
        <taxon>Paracoccaceae</taxon>
        <taxon>Pseudogemmobacter</taxon>
    </lineage>
</organism>
<dbReference type="EMBL" id="PZKE01000042">
    <property type="protein sequence ID" value="PTE12618.1"/>
    <property type="molecule type" value="Genomic_DNA"/>
</dbReference>
<comment type="caution">
    <text evidence="1">The sequence shown here is derived from an EMBL/GenBank/DDBJ whole genome shotgun (WGS) entry which is preliminary data.</text>
</comment>
<reference evidence="1 2" key="1">
    <citation type="submission" date="2018-03" db="EMBL/GenBank/DDBJ databases">
        <title>Rhodobacter blasticus.</title>
        <authorList>
            <person name="Meyer T.E."/>
            <person name="Miller S."/>
            <person name="Lodha T."/>
            <person name="Gandham S."/>
            <person name="Chintalapati S."/>
            <person name="Chintalapati V.R."/>
        </authorList>
    </citation>
    <scope>NUCLEOTIDE SEQUENCE [LARGE SCALE GENOMIC DNA]</scope>
    <source>
        <strain evidence="1 2">DSM 2131</strain>
    </source>
</reference>
<keyword evidence="2" id="KW-1185">Reference proteome</keyword>
<dbReference type="Proteomes" id="UP000241362">
    <property type="component" value="Unassembled WGS sequence"/>
</dbReference>
<name>A0A2T4J461_FUSBL</name>
<dbReference type="AlphaFoldDB" id="A0A2T4J461"/>
<accession>A0A2T4J461</accession>
<protein>
    <submittedName>
        <fullName evidence="1">Uncharacterized protein</fullName>
    </submittedName>
</protein>
<gene>
    <name evidence="1" type="ORF">C5F44_17475</name>
</gene>
<proteinExistence type="predicted"/>
<evidence type="ECO:0000313" key="1">
    <source>
        <dbReference type="EMBL" id="PTE12618.1"/>
    </source>
</evidence>
<sequence>MLTKTDRRALVDHILRAEKVGAGAPAMLARLLGLKLLYASIVDDGSIGTQTAAGGSRVIYAVDDLRPQSGRLFHYDEFAEEDNGLHVGSLLGATLIGMKTGTHGPLLQADGTLRRVRLLSVERAHA</sequence>